<feature type="binding site" evidence="8">
    <location>
        <position position="207"/>
    </location>
    <ligand>
        <name>Fe(2+)</name>
        <dbReference type="ChEBI" id="CHEBI:29033"/>
    </ligand>
</feature>
<keyword evidence="11" id="KW-1185">Reference proteome</keyword>
<dbReference type="PANTHER" id="PTHR11108:SF1">
    <property type="entry name" value="FERROCHELATASE, MITOCHONDRIAL"/>
    <property type="match status" value="1"/>
</dbReference>
<evidence type="ECO:0000313" key="10">
    <source>
        <dbReference type="EMBL" id="GLI38038.1"/>
    </source>
</evidence>
<dbReference type="InterPro" id="IPR033659">
    <property type="entry name" value="Ferrochelatase_N"/>
</dbReference>
<reference evidence="10" key="1">
    <citation type="submission" date="2022-12" db="EMBL/GenBank/DDBJ databases">
        <title>Reference genome sequencing for broad-spectrum identification of bacterial and archaeal isolates by mass spectrometry.</title>
        <authorList>
            <person name="Sekiguchi Y."/>
            <person name="Tourlousse D.M."/>
        </authorList>
    </citation>
    <scope>NUCLEOTIDE SEQUENCE</scope>
    <source>
        <strain evidence="10">H2</strain>
    </source>
</reference>
<dbReference type="FunFam" id="3.40.50.1400:FF:000007">
    <property type="entry name" value="Ferrochelatase"/>
    <property type="match status" value="1"/>
</dbReference>
<keyword evidence="2 8" id="KW-0479">Metal-binding</keyword>
<dbReference type="InterPro" id="IPR001015">
    <property type="entry name" value="Ferrochelatase"/>
</dbReference>
<gene>
    <name evidence="8 10" type="primary">hemH</name>
    <name evidence="10" type="ORF">GHYDROH2_15390</name>
</gene>
<comment type="pathway">
    <text evidence="8 9">Porphyrin-containing compound metabolism; protoheme biosynthesis; protoheme from protoporphyrin-IX: step 1/1.</text>
</comment>
<evidence type="ECO:0000256" key="4">
    <source>
        <dbReference type="ARBA" id="ARBA00023133"/>
    </source>
</evidence>
<comment type="subcellular location">
    <subcellularLocation>
        <location evidence="8 9">Cytoplasm</location>
    </subcellularLocation>
</comment>
<evidence type="ECO:0000256" key="2">
    <source>
        <dbReference type="ARBA" id="ARBA00022723"/>
    </source>
</evidence>
<keyword evidence="8 9" id="KW-0963">Cytoplasm</keyword>
<keyword evidence="5 8" id="KW-0456">Lyase</keyword>
<evidence type="ECO:0000256" key="1">
    <source>
        <dbReference type="ARBA" id="ARBA00007718"/>
    </source>
</evidence>
<keyword evidence="3 8" id="KW-0408">Iron</keyword>
<dbReference type="CDD" id="cd00419">
    <property type="entry name" value="Ferrochelatase_C"/>
    <property type="match status" value="1"/>
</dbReference>
<evidence type="ECO:0000256" key="8">
    <source>
        <dbReference type="HAMAP-Rule" id="MF_00323"/>
    </source>
</evidence>
<dbReference type="Gene3D" id="3.40.50.1400">
    <property type="match status" value="2"/>
</dbReference>
<evidence type="ECO:0000256" key="9">
    <source>
        <dbReference type="RuleBase" id="RU000607"/>
    </source>
</evidence>
<evidence type="ECO:0000256" key="7">
    <source>
        <dbReference type="ARBA" id="ARBA00024536"/>
    </source>
</evidence>
<sequence>MGAPQGLTTTANEATMSEKTAVLLLQMGGPDSLDAVEPFLVNLFTDRDIIRIGPSFLQPFIARLIARKRARPVELKYEEIGGKSPIRELTEAQAKALEEALGDGYRCFTAMRYWKPTTVEALAAIRREGITRIIALSLYPHYSRATTGSSINELKRVLGQAGATFDITYVDRFYDHPRYIEALAEKIREGLDAFHPLSEVQILFSAHSLPQSFIDKGDPYLSHIEETVRLVMERFEGITYHLAFQSRAGPVKWLEPSTEEMLEHLAAHQVKNLLMVPLSFVSDHIETLHEIDIEYAMLAHRLGYAKFRRSPSLNSSPLFIDCLADLVRKAGT</sequence>
<accession>A0A9W6LBK2</accession>
<dbReference type="GO" id="GO:0004325">
    <property type="term" value="F:ferrochelatase activity"/>
    <property type="evidence" value="ECO:0007669"/>
    <property type="project" value="UniProtKB-UniRule"/>
</dbReference>
<dbReference type="PROSITE" id="PS00534">
    <property type="entry name" value="FERROCHELATASE"/>
    <property type="match status" value="1"/>
</dbReference>
<keyword evidence="6 8" id="KW-0627">Porphyrin biosynthesis</keyword>
<dbReference type="NCBIfam" id="TIGR00109">
    <property type="entry name" value="hemH"/>
    <property type="match status" value="1"/>
</dbReference>
<feature type="binding site" evidence="8">
    <location>
        <position position="286"/>
    </location>
    <ligand>
        <name>Fe(2+)</name>
        <dbReference type="ChEBI" id="CHEBI:29033"/>
    </ligand>
</feature>
<protein>
    <recommendedName>
        <fullName evidence="8 9">Ferrochelatase</fullName>
        <ecNumber evidence="8 9">4.98.1.1</ecNumber>
    </recommendedName>
    <alternativeName>
        <fullName evidence="8">Heme synthase</fullName>
    </alternativeName>
    <alternativeName>
        <fullName evidence="8">Protoheme ferro-lyase</fullName>
    </alternativeName>
</protein>
<evidence type="ECO:0000256" key="6">
    <source>
        <dbReference type="ARBA" id="ARBA00023244"/>
    </source>
</evidence>
<dbReference type="EMBL" id="BSDS01000001">
    <property type="protein sequence ID" value="GLI38038.1"/>
    <property type="molecule type" value="Genomic_DNA"/>
</dbReference>
<name>A0A9W6LBK2_9BACT</name>
<evidence type="ECO:0000256" key="5">
    <source>
        <dbReference type="ARBA" id="ARBA00023239"/>
    </source>
</evidence>
<dbReference type="Pfam" id="PF00762">
    <property type="entry name" value="Ferrochelatase"/>
    <property type="match status" value="1"/>
</dbReference>
<evidence type="ECO:0000256" key="3">
    <source>
        <dbReference type="ARBA" id="ARBA00023004"/>
    </source>
</evidence>
<evidence type="ECO:0000313" key="11">
    <source>
        <dbReference type="Proteomes" id="UP001144352"/>
    </source>
</evidence>
<proteinExistence type="inferred from homology"/>
<dbReference type="PANTHER" id="PTHR11108">
    <property type="entry name" value="FERROCHELATASE"/>
    <property type="match status" value="1"/>
</dbReference>
<dbReference type="CDD" id="cd03411">
    <property type="entry name" value="Ferrochelatase_N"/>
    <property type="match status" value="1"/>
</dbReference>
<dbReference type="AlphaFoldDB" id="A0A9W6LBK2"/>
<comment type="caution">
    <text evidence="10">The sequence shown here is derived from an EMBL/GenBank/DDBJ whole genome shotgun (WGS) entry which is preliminary data.</text>
</comment>
<comment type="catalytic activity">
    <reaction evidence="7">
        <text>Fe-coproporphyrin III + 2 H(+) = coproporphyrin III + Fe(2+)</text>
        <dbReference type="Rhea" id="RHEA:49572"/>
        <dbReference type="ChEBI" id="CHEBI:15378"/>
        <dbReference type="ChEBI" id="CHEBI:29033"/>
        <dbReference type="ChEBI" id="CHEBI:68438"/>
        <dbReference type="ChEBI" id="CHEBI:131725"/>
        <dbReference type="EC" id="4.99.1.9"/>
    </reaction>
    <physiologicalReaction direction="right-to-left" evidence="7">
        <dbReference type="Rhea" id="RHEA:49574"/>
    </physiologicalReaction>
</comment>
<dbReference type="InterPro" id="IPR033644">
    <property type="entry name" value="Ferrochelatase_C"/>
</dbReference>
<dbReference type="GO" id="GO:0046872">
    <property type="term" value="F:metal ion binding"/>
    <property type="evidence" value="ECO:0007669"/>
    <property type="project" value="UniProtKB-KW"/>
</dbReference>
<dbReference type="Proteomes" id="UP001144352">
    <property type="component" value="Unassembled WGS sequence"/>
</dbReference>
<comment type="similarity">
    <text evidence="1 8 9">Belongs to the ferrochelatase family.</text>
</comment>
<dbReference type="HAMAP" id="MF_00323">
    <property type="entry name" value="Ferrochelatase"/>
    <property type="match status" value="1"/>
</dbReference>
<comment type="catalytic activity">
    <reaction evidence="8 9">
        <text>heme b + 2 H(+) = protoporphyrin IX + Fe(2+)</text>
        <dbReference type="Rhea" id="RHEA:22584"/>
        <dbReference type="ChEBI" id="CHEBI:15378"/>
        <dbReference type="ChEBI" id="CHEBI:29033"/>
        <dbReference type="ChEBI" id="CHEBI:57306"/>
        <dbReference type="ChEBI" id="CHEBI:60344"/>
        <dbReference type="EC" id="4.98.1.1"/>
    </reaction>
</comment>
<dbReference type="EC" id="4.98.1.1" evidence="8 9"/>
<dbReference type="GO" id="GO:0006783">
    <property type="term" value="P:heme biosynthetic process"/>
    <property type="evidence" value="ECO:0007669"/>
    <property type="project" value="UniProtKB-UniRule"/>
</dbReference>
<dbReference type="InterPro" id="IPR019772">
    <property type="entry name" value="Ferrochelatase_AS"/>
</dbReference>
<dbReference type="GO" id="GO:0005737">
    <property type="term" value="C:cytoplasm"/>
    <property type="evidence" value="ECO:0007669"/>
    <property type="project" value="UniProtKB-SubCell"/>
</dbReference>
<keyword evidence="4 8" id="KW-0350">Heme biosynthesis</keyword>
<dbReference type="SUPFAM" id="SSF53800">
    <property type="entry name" value="Chelatase"/>
    <property type="match status" value="1"/>
</dbReference>
<comment type="function">
    <text evidence="8 9">Catalyzes the ferrous insertion into protoporphyrin IX.</text>
</comment>
<organism evidence="10 11">
    <name type="scientific">Geobacter hydrogenophilus</name>
    <dbReference type="NCBI Taxonomy" id="40983"/>
    <lineage>
        <taxon>Bacteria</taxon>
        <taxon>Pseudomonadati</taxon>
        <taxon>Thermodesulfobacteriota</taxon>
        <taxon>Desulfuromonadia</taxon>
        <taxon>Geobacterales</taxon>
        <taxon>Geobacteraceae</taxon>
        <taxon>Geobacter</taxon>
    </lineage>
</organism>